<dbReference type="InterPro" id="IPR014720">
    <property type="entry name" value="dsRBD_dom"/>
</dbReference>
<evidence type="ECO:0000313" key="4">
    <source>
        <dbReference type="EMBL" id="KAL3613114.1"/>
    </source>
</evidence>
<dbReference type="PANTHER" id="PTHR46031">
    <property type="match status" value="1"/>
</dbReference>
<dbReference type="Gene3D" id="3.30.160.20">
    <property type="match status" value="1"/>
</dbReference>
<comment type="caution">
    <text evidence="5">The sequence shown here is derived from an EMBL/GenBank/DDBJ whole genome shotgun (WGS) entry which is preliminary data.</text>
</comment>
<keyword evidence="2" id="KW-0694">RNA-binding</keyword>
<dbReference type="EMBL" id="JAVIJP010000138">
    <property type="protein sequence ID" value="KAL3613348.1"/>
    <property type="molecule type" value="Genomic_DNA"/>
</dbReference>
<organism evidence="5 6">
    <name type="scientific">Castilleja foliolosa</name>
    <dbReference type="NCBI Taxonomy" id="1961234"/>
    <lineage>
        <taxon>Eukaryota</taxon>
        <taxon>Viridiplantae</taxon>
        <taxon>Streptophyta</taxon>
        <taxon>Embryophyta</taxon>
        <taxon>Tracheophyta</taxon>
        <taxon>Spermatophyta</taxon>
        <taxon>Magnoliopsida</taxon>
        <taxon>eudicotyledons</taxon>
        <taxon>Gunneridae</taxon>
        <taxon>Pentapetalae</taxon>
        <taxon>asterids</taxon>
        <taxon>lamiids</taxon>
        <taxon>Lamiales</taxon>
        <taxon>Orobanchaceae</taxon>
        <taxon>Pedicularideae</taxon>
        <taxon>Castillejinae</taxon>
        <taxon>Castilleja</taxon>
    </lineage>
</organism>
<evidence type="ECO:0000256" key="2">
    <source>
        <dbReference type="ARBA" id="ARBA00022884"/>
    </source>
</evidence>
<dbReference type="AlphaFoldDB" id="A0ABD3B7M8"/>
<dbReference type="SUPFAM" id="SSF54768">
    <property type="entry name" value="dsRNA-binding domain-like"/>
    <property type="match status" value="1"/>
</dbReference>
<evidence type="ECO:0000256" key="1">
    <source>
        <dbReference type="ARBA" id="ARBA00022737"/>
    </source>
</evidence>
<protein>
    <recommendedName>
        <fullName evidence="3">DRBM domain-containing protein</fullName>
    </recommendedName>
</protein>
<feature type="domain" description="DRBM" evidence="3">
    <location>
        <begin position="61"/>
        <end position="120"/>
    </location>
</feature>
<evidence type="ECO:0000259" key="3">
    <source>
        <dbReference type="Pfam" id="PF00035"/>
    </source>
</evidence>
<evidence type="ECO:0000313" key="6">
    <source>
        <dbReference type="Proteomes" id="UP001632038"/>
    </source>
</evidence>
<dbReference type="Pfam" id="PF00035">
    <property type="entry name" value="dsrm"/>
    <property type="match status" value="1"/>
</dbReference>
<reference evidence="5" key="1">
    <citation type="journal article" date="2024" name="IScience">
        <title>Strigolactones Initiate the Formation of Haustorium-like Structures in Castilleja.</title>
        <authorList>
            <person name="Buerger M."/>
            <person name="Peterson D."/>
            <person name="Chory J."/>
        </authorList>
    </citation>
    <scope>NUCLEOTIDE SEQUENCE</scope>
    <source>
        <strain evidence="5">Tecolote</strain>
        <tissue evidence="5">Flower</tissue>
    </source>
</reference>
<proteinExistence type="predicted"/>
<name>A0ABD3B7M8_9LAMI</name>
<dbReference type="GO" id="GO:0003723">
    <property type="term" value="F:RNA binding"/>
    <property type="evidence" value="ECO:0007669"/>
    <property type="project" value="UniProtKB-KW"/>
</dbReference>
<keyword evidence="6" id="KW-1185">Reference proteome</keyword>
<evidence type="ECO:0000313" key="5">
    <source>
        <dbReference type="EMBL" id="KAL3613348.1"/>
    </source>
</evidence>
<keyword evidence="1" id="KW-0677">Repeat</keyword>
<accession>A0ABD3B7M8</accession>
<dbReference type="PANTHER" id="PTHR46031:SF37">
    <property type="entry name" value="DRBM DOMAIN-CONTAINING PROTEIN"/>
    <property type="match status" value="1"/>
</dbReference>
<dbReference type="EMBL" id="JAVIJP010000307">
    <property type="protein sequence ID" value="KAL3613114.1"/>
    <property type="molecule type" value="Genomic_DNA"/>
</dbReference>
<sequence>MSVSSSDTENEHEPQDWSLIWIDRPYFVLKNQNKKPILCHRCNAEVAEKHEIIKEKFVFCKSIVNEYAMEMRLNMKQPTYKTNQAETSIPKFVSSLQLNGFTYTGQVSGNKKDAEESAACIAVISILVSKSSTMYEIVKSKLELYNVSPIVGGNAVTGPHAEIPDIVQHVLQNPNNDALCDLVHVFKKRRLF</sequence>
<dbReference type="Proteomes" id="UP001632038">
    <property type="component" value="Unassembled WGS sequence"/>
</dbReference>
<reference evidence="5" key="2">
    <citation type="submission" date="2024-11" db="EMBL/GenBank/DDBJ databases">
        <authorList>
            <person name="Burger M."/>
            <person name="Chory J."/>
        </authorList>
    </citation>
    <scope>NUCLEOTIDE SEQUENCE</scope>
    <source>
        <strain evidence="5">Tecolote</strain>
        <tissue evidence="5">Flower</tissue>
    </source>
</reference>
<gene>
    <name evidence="5" type="ORF">CASFOL_042803</name>
    <name evidence="4" type="ORF">CASFOL_043039</name>
</gene>